<feature type="binding site" evidence="10 11">
    <location>
        <position position="321"/>
    </location>
    <ligand>
        <name>ATP</name>
        <dbReference type="ChEBI" id="CHEBI:30616"/>
    </ligand>
</feature>
<reference evidence="13 14" key="1">
    <citation type="journal article" date="2016" name="Nat. Commun.">
        <title>Thousands of microbial genomes shed light on interconnected biogeochemical processes in an aquifer system.</title>
        <authorList>
            <person name="Anantharaman K."/>
            <person name="Brown C.T."/>
            <person name="Hug L.A."/>
            <person name="Sharon I."/>
            <person name="Castelle C.J."/>
            <person name="Probst A.J."/>
            <person name="Thomas B.C."/>
            <person name="Singh A."/>
            <person name="Wilkins M.J."/>
            <person name="Karaoz U."/>
            <person name="Brodie E.L."/>
            <person name="Williams K.H."/>
            <person name="Hubbard S.S."/>
            <person name="Banfield J.F."/>
        </authorList>
    </citation>
    <scope>NUCLEOTIDE SEQUENCE [LARGE SCALE GENOMIC DNA]</scope>
</reference>
<evidence type="ECO:0000256" key="5">
    <source>
        <dbReference type="ARBA" id="ARBA00022679"/>
    </source>
</evidence>
<feature type="binding site" evidence="10 11">
    <location>
        <position position="203"/>
    </location>
    <ligand>
        <name>ATP</name>
        <dbReference type="ChEBI" id="CHEBI:30616"/>
    </ligand>
</feature>
<dbReference type="FunFam" id="3.40.50.1260:FF:000031">
    <property type="entry name" value="Phosphoglycerate kinase 1"/>
    <property type="match status" value="1"/>
</dbReference>
<dbReference type="GO" id="GO:0043531">
    <property type="term" value="F:ADP binding"/>
    <property type="evidence" value="ECO:0007669"/>
    <property type="project" value="TreeGrafter"/>
</dbReference>
<evidence type="ECO:0000256" key="9">
    <source>
        <dbReference type="ARBA" id="ARBA00023152"/>
    </source>
</evidence>
<proteinExistence type="inferred from homology"/>
<evidence type="ECO:0000256" key="6">
    <source>
        <dbReference type="ARBA" id="ARBA00022741"/>
    </source>
</evidence>
<comment type="similarity">
    <text evidence="3 10 12">Belongs to the phosphoglycerate kinase family.</text>
</comment>
<dbReference type="Proteomes" id="UP000178570">
    <property type="component" value="Unassembled WGS sequence"/>
</dbReference>
<dbReference type="PANTHER" id="PTHR11406:SF23">
    <property type="entry name" value="PHOSPHOGLYCERATE KINASE 1, CHLOROPLASTIC-RELATED"/>
    <property type="match status" value="1"/>
</dbReference>
<feature type="binding site" evidence="10">
    <location>
        <position position="115"/>
    </location>
    <ligand>
        <name>substrate</name>
    </ligand>
</feature>
<evidence type="ECO:0000256" key="7">
    <source>
        <dbReference type="ARBA" id="ARBA00022777"/>
    </source>
</evidence>
<comment type="caution">
    <text evidence="13">The sequence shown here is derived from an EMBL/GenBank/DDBJ whole genome shotgun (WGS) entry which is preliminary data.</text>
</comment>
<dbReference type="InterPro" id="IPR001576">
    <property type="entry name" value="Phosphoglycerate_kinase"/>
</dbReference>
<protein>
    <recommendedName>
        <fullName evidence="4 10">Phosphoglycerate kinase</fullName>
        <ecNumber evidence="4 10">2.7.2.3</ecNumber>
    </recommendedName>
</protein>
<dbReference type="PRINTS" id="PR00477">
    <property type="entry name" value="PHGLYCKINASE"/>
</dbReference>
<evidence type="ECO:0000256" key="3">
    <source>
        <dbReference type="ARBA" id="ARBA00008982"/>
    </source>
</evidence>
<dbReference type="GO" id="GO:0004618">
    <property type="term" value="F:phosphoglycerate kinase activity"/>
    <property type="evidence" value="ECO:0007669"/>
    <property type="project" value="UniProtKB-UniRule"/>
</dbReference>
<comment type="subcellular location">
    <subcellularLocation>
        <location evidence="10">Cytoplasm</location>
    </subcellularLocation>
</comment>
<dbReference type="GO" id="GO:0005829">
    <property type="term" value="C:cytosol"/>
    <property type="evidence" value="ECO:0007669"/>
    <property type="project" value="TreeGrafter"/>
</dbReference>
<name>A0A1G1XJV0_9BACT</name>
<accession>A0A1G1XJV0</accession>
<evidence type="ECO:0000313" key="14">
    <source>
        <dbReference type="Proteomes" id="UP000178570"/>
    </source>
</evidence>
<dbReference type="EC" id="2.7.2.3" evidence="4 10"/>
<evidence type="ECO:0000256" key="1">
    <source>
        <dbReference type="ARBA" id="ARBA00000642"/>
    </source>
</evidence>
<dbReference type="GO" id="GO:0005524">
    <property type="term" value="F:ATP binding"/>
    <property type="evidence" value="ECO:0007669"/>
    <property type="project" value="UniProtKB-KW"/>
</dbReference>
<keyword evidence="9 10" id="KW-0324">Glycolysis</keyword>
<dbReference type="PANTHER" id="PTHR11406">
    <property type="entry name" value="PHOSPHOGLYCERATE KINASE"/>
    <property type="match status" value="1"/>
</dbReference>
<dbReference type="SUPFAM" id="SSF53748">
    <property type="entry name" value="Phosphoglycerate kinase"/>
    <property type="match status" value="1"/>
</dbReference>
<keyword evidence="7 10" id="KW-0418">Kinase</keyword>
<keyword evidence="8 10" id="KW-0067">ATP-binding</keyword>
<evidence type="ECO:0000313" key="13">
    <source>
        <dbReference type="EMBL" id="OGY40222.1"/>
    </source>
</evidence>
<evidence type="ECO:0000256" key="11">
    <source>
        <dbReference type="PIRSR" id="PIRSR000724-2"/>
    </source>
</evidence>
<feature type="binding site" evidence="10">
    <location>
        <begin position="20"/>
        <end position="22"/>
    </location>
    <ligand>
        <name>substrate</name>
    </ligand>
</feature>
<comment type="catalytic activity">
    <reaction evidence="1 10 12">
        <text>(2R)-3-phosphoglycerate + ATP = (2R)-3-phospho-glyceroyl phosphate + ADP</text>
        <dbReference type="Rhea" id="RHEA:14801"/>
        <dbReference type="ChEBI" id="CHEBI:30616"/>
        <dbReference type="ChEBI" id="CHEBI:57604"/>
        <dbReference type="ChEBI" id="CHEBI:58272"/>
        <dbReference type="ChEBI" id="CHEBI:456216"/>
        <dbReference type="EC" id="2.7.2.3"/>
    </reaction>
</comment>
<evidence type="ECO:0000256" key="10">
    <source>
        <dbReference type="HAMAP-Rule" id="MF_00145"/>
    </source>
</evidence>
<dbReference type="HAMAP" id="MF_00145">
    <property type="entry name" value="Phosphoglyc_kinase"/>
    <property type="match status" value="1"/>
</dbReference>
<gene>
    <name evidence="10" type="primary">pgk</name>
    <name evidence="13" type="ORF">A2570_02960</name>
</gene>
<dbReference type="Pfam" id="PF00162">
    <property type="entry name" value="PGK"/>
    <property type="match status" value="1"/>
</dbReference>
<evidence type="ECO:0000256" key="8">
    <source>
        <dbReference type="ARBA" id="ARBA00022840"/>
    </source>
</evidence>
<keyword evidence="5 10" id="KW-0808">Transferase</keyword>
<dbReference type="EMBL" id="MHHY01000009">
    <property type="protein sequence ID" value="OGY40222.1"/>
    <property type="molecule type" value="Genomic_DNA"/>
</dbReference>
<feature type="binding site" evidence="10 11">
    <location>
        <begin position="348"/>
        <end position="351"/>
    </location>
    <ligand>
        <name>ATP</name>
        <dbReference type="ChEBI" id="CHEBI:30616"/>
    </ligand>
</feature>
<organism evidence="13 14">
    <name type="scientific">Candidatus Brennerbacteria bacterium RIFOXYD1_FULL_41_16</name>
    <dbReference type="NCBI Taxonomy" id="1797529"/>
    <lineage>
        <taxon>Bacteria</taxon>
        <taxon>Candidatus Brenneribacteriota</taxon>
    </lineage>
</organism>
<dbReference type="GO" id="GO:0006094">
    <property type="term" value="P:gluconeogenesis"/>
    <property type="evidence" value="ECO:0007669"/>
    <property type="project" value="TreeGrafter"/>
</dbReference>
<dbReference type="InterPro" id="IPR036043">
    <property type="entry name" value="Phosphoglycerate_kinase_sf"/>
</dbReference>
<feature type="binding site" evidence="10">
    <location>
        <position position="153"/>
    </location>
    <ligand>
        <name>substrate</name>
    </ligand>
</feature>
<dbReference type="GO" id="GO:0006096">
    <property type="term" value="P:glycolytic process"/>
    <property type="evidence" value="ECO:0007669"/>
    <property type="project" value="UniProtKB-UniRule"/>
</dbReference>
<comment type="pathway">
    <text evidence="2 10">Carbohydrate degradation; glycolysis; pyruvate from D-glyceraldehyde 3-phosphate: step 2/5.</text>
</comment>
<keyword evidence="6 10" id="KW-0547">Nucleotide-binding</keyword>
<dbReference type="AlphaFoldDB" id="A0A1G1XJV0"/>
<keyword evidence="10" id="KW-0963">Cytoplasm</keyword>
<dbReference type="UniPathway" id="UPA00109">
    <property type="reaction ID" value="UER00185"/>
</dbReference>
<feature type="binding site" evidence="10">
    <location>
        <begin position="58"/>
        <end position="61"/>
    </location>
    <ligand>
        <name>substrate</name>
    </ligand>
</feature>
<comment type="caution">
    <text evidence="10">Lacks conserved residue(s) required for the propagation of feature annotation.</text>
</comment>
<evidence type="ECO:0000256" key="4">
    <source>
        <dbReference type="ARBA" id="ARBA00013061"/>
    </source>
</evidence>
<evidence type="ECO:0000256" key="2">
    <source>
        <dbReference type="ARBA" id="ARBA00004838"/>
    </source>
</evidence>
<sequence>MRNLPKQSFFKNKRVLVRVDFNIELKNRKVIDDFDILRALKTIKYVSGRAKYTLLISHLGNPGEGEGLRSLRPVGVHLSGLLRKKVYFVFDKIKDLKNSLAVLPENSIVLLENIRFYSGEYANGRYVDSMFFAKELASLGDCYINEAFGESHRRVSTVSAITNFLPSFAGFNFQDEIKHLDKLKSKPLKPLALILGGAKMKTKLPLIKSFIKKADYILLGGAIANTFLKARGFEIGKSLYEKKFVNEAKKLLKHKNIILPTDYIVAMSLKSKVSHVFKTTDRQSSTAGRILDIGPESLKQFREIIKSARTIIWNGPMGYYENQVFAKSTKAVAKEIFVNKRAFKVIGGGDSTAFLKNSKLKNQKSKIPNLFISTGGGSMLEYLAGKNLPGVKVLS</sequence>
<dbReference type="InterPro" id="IPR015824">
    <property type="entry name" value="Phosphoglycerate_kinase_N"/>
</dbReference>
<dbReference type="PIRSF" id="PIRSF000724">
    <property type="entry name" value="Pgk"/>
    <property type="match status" value="1"/>
</dbReference>
<dbReference type="Gene3D" id="3.40.50.1260">
    <property type="entry name" value="Phosphoglycerate kinase, N-terminal domain"/>
    <property type="match status" value="2"/>
</dbReference>
<comment type="subunit">
    <text evidence="10">Monomer.</text>
</comment>
<evidence type="ECO:0000256" key="12">
    <source>
        <dbReference type="RuleBase" id="RU000532"/>
    </source>
</evidence>
<dbReference type="STRING" id="1797529.A2570_02960"/>